<accession>A0A9J7N755</accession>
<feature type="compositionally biased region" description="Basic and acidic residues" evidence="1">
    <location>
        <begin position="397"/>
        <end position="415"/>
    </location>
</feature>
<feature type="compositionally biased region" description="Low complexity" evidence="1">
    <location>
        <begin position="375"/>
        <end position="384"/>
    </location>
</feature>
<feature type="region of interest" description="Disordered" evidence="1">
    <location>
        <begin position="789"/>
        <end position="842"/>
    </location>
</feature>
<dbReference type="RefSeq" id="XP_035692131.1">
    <property type="nucleotide sequence ID" value="XM_035836238.1"/>
</dbReference>
<name>A0A9J7N755_BRAFL</name>
<dbReference type="AlphaFoldDB" id="A0A9J7N755"/>
<feature type="compositionally biased region" description="Polar residues" evidence="1">
    <location>
        <begin position="824"/>
        <end position="838"/>
    </location>
</feature>
<protein>
    <submittedName>
        <fullName evidence="3">Uncharacterized protein LOC118426706</fullName>
    </submittedName>
</protein>
<feature type="region of interest" description="Disordered" evidence="1">
    <location>
        <begin position="221"/>
        <end position="245"/>
    </location>
</feature>
<dbReference type="GeneID" id="118426706"/>
<dbReference type="OrthoDB" id="8943665at2759"/>
<feature type="compositionally biased region" description="Polar residues" evidence="1">
    <location>
        <begin position="890"/>
        <end position="905"/>
    </location>
</feature>
<feature type="compositionally biased region" description="Acidic residues" evidence="1">
    <location>
        <begin position="229"/>
        <end position="241"/>
    </location>
</feature>
<evidence type="ECO:0000313" key="2">
    <source>
        <dbReference type="Proteomes" id="UP000001554"/>
    </source>
</evidence>
<gene>
    <name evidence="3" type="primary">LOC118426706</name>
</gene>
<feature type="compositionally biased region" description="Polar residues" evidence="1">
    <location>
        <begin position="1163"/>
        <end position="1178"/>
    </location>
</feature>
<reference evidence="2" key="1">
    <citation type="journal article" date="2020" name="Nat. Ecol. Evol.">
        <title>Deeply conserved synteny resolves early events in vertebrate evolution.</title>
        <authorList>
            <person name="Simakov O."/>
            <person name="Marletaz F."/>
            <person name="Yue J.X."/>
            <person name="O'Connell B."/>
            <person name="Jenkins J."/>
            <person name="Brandt A."/>
            <person name="Calef R."/>
            <person name="Tung C.H."/>
            <person name="Huang T.K."/>
            <person name="Schmutz J."/>
            <person name="Satoh N."/>
            <person name="Yu J.K."/>
            <person name="Putnam N.H."/>
            <person name="Green R.E."/>
            <person name="Rokhsar D.S."/>
        </authorList>
    </citation>
    <scope>NUCLEOTIDE SEQUENCE [LARGE SCALE GENOMIC DNA]</scope>
    <source>
        <strain evidence="2">S238N-H82</strain>
    </source>
</reference>
<proteinExistence type="predicted"/>
<feature type="region of interest" description="Disordered" evidence="1">
    <location>
        <begin position="1"/>
        <end position="41"/>
    </location>
</feature>
<evidence type="ECO:0000256" key="1">
    <source>
        <dbReference type="SAM" id="MobiDB-lite"/>
    </source>
</evidence>
<feature type="compositionally biased region" description="Polar residues" evidence="1">
    <location>
        <begin position="345"/>
        <end position="358"/>
    </location>
</feature>
<dbReference type="Proteomes" id="UP000001554">
    <property type="component" value="Chromosome 11"/>
</dbReference>
<organism evidence="2 3">
    <name type="scientific">Branchiostoma floridae</name>
    <name type="common">Florida lancelet</name>
    <name type="synonym">Amphioxus</name>
    <dbReference type="NCBI Taxonomy" id="7739"/>
    <lineage>
        <taxon>Eukaryota</taxon>
        <taxon>Metazoa</taxon>
        <taxon>Chordata</taxon>
        <taxon>Cephalochordata</taxon>
        <taxon>Leptocardii</taxon>
        <taxon>Amphioxiformes</taxon>
        <taxon>Branchiostomatidae</taxon>
        <taxon>Branchiostoma</taxon>
    </lineage>
</organism>
<sequence length="1244" mass="133963">MDTESDSKRKSADSASASRVDHDFPRCSGAASGSHEGPIRSVSAHVSELPCVGQLESIGSTSIPSSESGDSNFNKASPGHFGNVTHDTLGANKHEKSPVNYKHLKCSSKATYEGEHNTQLQIEPHISLEETVDVGKVEKDAVHHPNKYVQVDSGTISLVNYTQEKTVAIATDDERISTTVYESVGGIEKATHTCTSLEAFALSIVQEAMSSAANQLRKSKPLNARNLGDDGEVSEIEESGDQELHTNQEVKKTIDENFCDKSTFVNVTYQNKSDHDATMYTEPSECEISHSDVSESHLLPSGVSADALLSPIQRRPPAPTSRGRISPGQVRLSVTPSVELAVTEDNVSSPSAKMTTSRSSHHAPLSPRPDVSACTSTVRKSSSTSRERYPTLSLHPRVLEDGKIDSSEKRNQKSCDDEDNKEDVSFFQLGTPVENDTKANGTKDVETISANNEEDRIKRLRLAVETLVDEFKLEQELEALLEGNQSGGSPDEDGIEMIQDVQSDWKEMLPAGAEESQAFYEEVSSILASVKKKRLGSLVHAGGGEDSGETERSKASGTLTLLSKIVKDSTMLDENVNDNAKSSLIPRALEEQNLKDEDLSDSLVYPPVAVRYDAFMETIPLITEDDDSQDDDVVVTTGKTGQAVKTDDHNSKCVRENTSREEANVGFGADFDKGDEDEFKDVKEVKYSSSSMYIQNVDTDAFPSQSKVCESQSMEGNNIDMTPQLSQSDACSKEDFDDTIYAVPLHVSGKITGNHSHESRLKEQLNVIPVDDRTAKMGNRINAVEVETDHESHHIANMGDENNDVPVKTDQVSHQTADIGDGINSVSVETDQESYQTSDMGDGIMGDGIDAVQVETDQESHHTVDMGDGINTVPVETDQDSHQTADKGNGFNSVSVETDQVSHQTADMGDGNNAVPLETDQVSNHTADMGDGINAVPVETDQDSHQTADKGNGFNSVSVETDQVSHQTADMGDGNNAVPLETDQVSNHTADMGDGINAVPVETDQVSHHTADMGDGINAVPVETDQVSHHTADMGDGINAVPVETDQVSNHTADMGDGINAVPVETDQVSHHTADMGDGINAVPVETDHGSHHTADMGDGINAVPVETDQVSNHTADMGDGINAVPVETDQVSHHTADMGDGINAVPVETDHGSHHTADMGDGNNTVPVKPGQESNETTDMEGGNIAVPVETDQGSHRSRLQTKMPDSAPQSPKLQHRSTDDIVPDTQEKVSVYFNFICRQTFV</sequence>
<feature type="region of interest" description="Disordered" evidence="1">
    <location>
        <begin position="856"/>
        <end position="918"/>
    </location>
</feature>
<dbReference type="Gene3D" id="2.160.20.160">
    <property type="match status" value="1"/>
</dbReference>
<feature type="region of interest" description="Disordered" evidence="1">
    <location>
        <begin position="1149"/>
        <end position="1224"/>
    </location>
</feature>
<feature type="compositionally biased region" description="Low complexity" evidence="1">
    <location>
        <begin position="58"/>
        <end position="71"/>
    </location>
</feature>
<feature type="compositionally biased region" description="Basic and acidic residues" evidence="1">
    <location>
        <begin position="1149"/>
        <end position="1159"/>
    </location>
</feature>
<feature type="compositionally biased region" description="Basic and acidic residues" evidence="1">
    <location>
        <begin position="1"/>
        <end position="12"/>
    </location>
</feature>
<keyword evidence="2" id="KW-1185">Reference proteome</keyword>
<feature type="region of interest" description="Disordered" evidence="1">
    <location>
        <begin position="58"/>
        <end position="94"/>
    </location>
</feature>
<reference evidence="3" key="2">
    <citation type="submission" date="2025-08" db="UniProtKB">
        <authorList>
            <consortium name="RefSeq"/>
        </authorList>
    </citation>
    <scope>IDENTIFICATION</scope>
    <source>
        <strain evidence="3">S238N-H82</strain>
        <tissue evidence="3">Testes</tissue>
    </source>
</reference>
<evidence type="ECO:0000313" key="3">
    <source>
        <dbReference type="RefSeq" id="XP_035692131.1"/>
    </source>
</evidence>
<dbReference type="KEGG" id="bfo:118426706"/>
<feature type="region of interest" description="Disordered" evidence="1">
    <location>
        <begin position="312"/>
        <end position="427"/>
    </location>
</feature>